<dbReference type="KEGG" id="ddz:DSYM_09900"/>
<dbReference type="Gene3D" id="3.10.580.10">
    <property type="entry name" value="CBS-domain"/>
    <property type="match status" value="1"/>
</dbReference>
<dbReference type="AlphaFoldDB" id="A0A809S3T4"/>
<dbReference type="Pfam" id="PF00571">
    <property type="entry name" value="CBS"/>
    <property type="match status" value="2"/>
</dbReference>
<reference evidence="4" key="1">
    <citation type="journal article" name="DNA Res.">
        <title>The physiological potential of anammox bacteria as revealed by their core genome structure.</title>
        <authorList>
            <person name="Okubo T."/>
            <person name="Toyoda A."/>
            <person name="Fukuhara K."/>
            <person name="Uchiyama I."/>
            <person name="Harigaya Y."/>
            <person name="Kuroiwa M."/>
            <person name="Suzuki T."/>
            <person name="Murakami Y."/>
            <person name="Suwa Y."/>
            <person name="Takami H."/>
        </authorList>
    </citation>
    <scope>NUCLEOTIDE SEQUENCE</scope>
    <source>
        <strain evidence="4">317325-3</strain>
    </source>
</reference>
<evidence type="ECO:0000259" key="3">
    <source>
        <dbReference type="PROSITE" id="PS51371"/>
    </source>
</evidence>
<evidence type="ECO:0000256" key="2">
    <source>
        <dbReference type="PROSITE-ProRule" id="PRU00703"/>
    </source>
</evidence>
<feature type="domain" description="CBS" evidence="3">
    <location>
        <begin position="76"/>
        <end position="133"/>
    </location>
</feature>
<sequence length="135" mass="15054">MKTERSVGAIMSPFQMVSGGESVDSAMHVMREHGLNAILVEPNPEGEWGIMTKRDVLRKVIVPNRRPGGMTVDEIANRYLITCTRETPLLHVARQMMNNGIRRIVVMEEGVPLGIITEADLFRLVEQSGWGPEAK</sequence>
<accession>A0A809S3T4</accession>
<dbReference type="PANTHER" id="PTHR43080">
    <property type="entry name" value="CBS DOMAIN-CONTAINING PROTEIN CBSX3, MITOCHONDRIAL"/>
    <property type="match status" value="1"/>
</dbReference>
<dbReference type="SMART" id="SM00116">
    <property type="entry name" value="CBS"/>
    <property type="match status" value="2"/>
</dbReference>
<dbReference type="InterPro" id="IPR000644">
    <property type="entry name" value="CBS_dom"/>
</dbReference>
<dbReference type="SUPFAM" id="SSF54631">
    <property type="entry name" value="CBS-domain pair"/>
    <property type="match status" value="1"/>
</dbReference>
<protein>
    <recommendedName>
        <fullName evidence="3">CBS domain-containing protein</fullName>
    </recommendedName>
</protein>
<keyword evidence="1 2" id="KW-0129">CBS domain</keyword>
<proteinExistence type="predicted"/>
<dbReference type="PROSITE" id="PS51371">
    <property type="entry name" value="CBS"/>
    <property type="match status" value="1"/>
</dbReference>
<dbReference type="PANTHER" id="PTHR43080:SF2">
    <property type="entry name" value="CBS DOMAIN-CONTAINING PROTEIN"/>
    <property type="match status" value="1"/>
</dbReference>
<dbReference type="Proteomes" id="UP000662914">
    <property type="component" value="Chromosome"/>
</dbReference>
<dbReference type="InterPro" id="IPR046342">
    <property type="entry name" value="CBS_dom_sf"/>
</dbReference>
<evidence type="ECO:0000256" key="1">
    <source>
        <dbReference type="ARBA" id="ARBA00023122"/>
    </source>
</evidence>
<name>A0A809S3T4_9PROT</name>
<dbReference type="InterPro" id="IPR051257">
    <property type="entry name" value="Diverse_CBS-Domain"/>
</dbReference>
<evidence type="ECO:0000313" key="4">
    <source>
        <dbReference type="EMBL" id="BBO20291.1"/>
    </source>
</evidence>
<dbReference type="EMBL" id="AP021857">
    <property type="protein sequence ID" value="BBO20291.1"/>
    <property type="molecule type" value="Genomic_DNA"/>
</dbReference>
<evidence type="ECO:0000313" key="5">
    <source>
        <dbReference type="Proteomes" id="UP000662914"/>
    </source>
</evidence>
<organism evidence="4 5">
    <name type="scientific">Candidatus Desulfobacillus denitrificans</name>
    <dbReference type="NCBI Taxonomy" id="2608985"/>
    <lineage>
        <taxon>Bacteria</taxon>
        <taxon>Pseudomonadati</taxon>
        <taxon>Pseudomonadota</taxon>
        <taxon>Betaproteobacteria</taxon>
        <taxon>Candidatus Desulfobacillus</taxon>
    </lineage>
</organism>
<gene>
    <name evidence="4" type="ORF">DSYM_09900</name>
</gene>